<evidence type="ECO:0000313" key="3">
    <source>
        <dbReference type="Proteomes" id="UP001321498"/>
    </source>
</evidence>
<evidence type="ECO:0008006" key="4">
    <source>
        <dbReference type="Google" id="ProtNLM"/>
    </source>
</evidence>
<keyword evidence="3" id="KW-1185">Reference proteome</keyword>
<protein>
    <recommendedName>
        <fullName evidence="4">GAF domain-containing protein</fullName>
    </recommendedName>
</protein>
<name>A0ABN6XID3_9MICO</name>
<evidence type="ECO:0000313" key="2">
    <source>
        <dbReference type="EMBL" id="BDZ44629.1"/>
    </source>
</evidence>
<gene>
    <name evidence="2" type="ORF">GCM10025866_05380</name>
</gene>
<proteinExistence type="predicted"/>
<feature type="compositionally biased region" description="Low complexity" evidence="1">
    <location>
        <begin position="234"/>
        <end position="252"/>
    </location>
</feature>
<reference evidence="3" key="1">
    <citation type="journal article" date="2019" name="Int. J. Syst. Evol. Microbiol.">
        <title>The Global Catalogue of Microorganisms (GCM) 10K type strain sequencing project: providing services to taxonomists for standard genome sequencing and annotation.</title>
        <authorList>
            <consortium name="The Broad Institute Genomics Platform"/>
            <consortium name="The Broad Institute Genome Sequencing Center for Infectious Disease"/>
            <person name="Wu L."/>
            <person name="Ma J."/>
        </authorList>
    </citation>
    <scope>NUCLEOTIDE SEQUENCE [LARGE SCALE GENOMIC DNA]</scope>
    <source>
        <strain evidence="3">NBRC 108725</strain>
    </source>
</reference>
<accession>A0ABN6XID3</accession>
<sequence>MDPLDGGERGARGGQDSPALDSRHWMRDMGALLALPAMWVDHRPEEIASGLLSVLSGILQLDSAYARFDDPHDGHPLEVWRPSGPSVPGELRQVLDADAVRAPGVTTRDVETGGDPGRLRVASLPLALPWEPGLVLVSAGRRDFPTDRETHLLRVAVGQAAIAVHTARRLARSQAALTAAEATVARQAELLRTLAEDLEPLLVSGARRVRDAARFAADAAPPASVEEHREAASAVRAVPPEAPGPAASAPRSCRSRGGRPRSSVSWPRVSATRRSPA</sequence>
<dbReference type="EMBL" id="AP027731">
    <property type="protein sequence ID" value="BDZ44629.1"/>
    <property type="molecule type" value="Genomic_DNA"/>
</dbReference>
<dbReference type="RefSeq" id="WP_286278068.1">
    <property type="nucleotide sequence ID" value="NZ_AP027731.1"/>
</dbReference>
<evidence type="ECO:0000256" key="1">
    <source>
        <dbReference type="SAM" id="MobiDB-lite"/>
    </source>
</evidence>
<feature type="compositionally biased region" description="Basic and acidic residues" evidence="1">
    <location>
        <begin position="1"/>
        <end position="11"/>
    </location>
</feature>
<organism evidence="2 3">
    <name type="scientific">Naasia aerilata</name>
    <dbReference type="NCBI Taxonomy" id="1162966"/>
    <lineage>
        <taxon>Bacteria</taxon>
        <taxon>Bacillati</taxon>
        <taxon>Actinomycetota</taxon>
        <taxon>Actinomycetes</taxon>
        <taxon>Micrococcales</taxon>
        <taxon>Microbacteriaceae</taxon>
        <taxon>Naasia</taxon>
    </lineage>
</organism>
<feature type="region of interest" description="Disordered" evidence="1">
    <location>
        <begin position="218"/>
        <end position="277"/>
    </location>
</feature>
<feature type="compositionally biased region" description="Low complexity" evidence="1">
    <location>
        <begin position="260"/>
        <end position="270"/>
    </location>
</feature>
<dbReference type="Proteomes" id="UP001321498">
    <property type="component" value="Chromosome"/>
</dbReference>
<feature type="region of interest" description="Disordered" evidence="1">
    <location>
        <begin position="1"/>
        <end position="22"/>
    </location>
</feature>